<dbReference type="EMBL" id="BAAAPC010000003">
    <property type="protein sequence ID" value="GAA1985539.1"/>
    <property type="molecule type" value="Genomic_DNA"/>
</dbReference>
<protein>
    <submittedName>
        <fullName evidence="1">Uncharacterized protein</fullName>
    </submittedName>
</protein>
<comment type="caution">
    <text evidence="1">The sequence shown here is derived from an EMBL/GenBank/DDBJ whole genome shotgun (WGS) entry which is preliminary data.</text>
</comment>
<proteinExistence type="predicted"/>
<organism evidence="1 2">
    <name type="scientific">Nocardiopsis rhodophaea</name>
    <dbReference type="NCBI Taxonomy" id="280238"/>
    <lineage>
        <taxon>Bacteria</taxon>
        <taxon>Bacillati</taxon>
        <taxon>Actinomycetota</taxon>
        <taxon>Actinomycetes</taxon>
        <taxon>Streptosporangiales</taxon>
        <taxon>Nocardiopsidaceae</taxon>
        <taxon>Nocardiopsis</taxon>
    </lineage>
</organism>
<evidence type="ECO:0000313" key="2">
    <source>
        <dbReference type="Proteomes" id="UP001501585"/>
    </source>
</evidence>
<gene>
    <name evidence="1" type="ORF">GCM10009799_08710</name>
</gene>
<accession>A0ABN2SFF6</accession>
<sequence>MHVCTLRAQLRRPVKLLVLCPDERTAAWACTPIEIEDDPNGMVLRPWALGPNHIPVVEDWEQARSSPELAVLSASAHGDNEAVLKAVQYALDTVPEDRSLIYNDYIVSKLSSAAQKTWEALMATGTYEWQTDFARKHIAEGEAEAIILFLEARGLKVEAEQQKRIRECTDLDLLSEWVRRAATVREVEELFA</sequence>
<keyword evidence="2" id="KW-1185">Reference proteome</keyword>
<reference evidence="1 2" key="1">
    <citation type="journal article" date="2019" name="Int. J. Syst. Evol. Microbiol.">
        <title>The Global Catalogue of Microorganisms (GCM) 10K type strain sequencing project: providing services to taxonomists for standard genome sequencing and annotation.</title>
        <authorList>
            <consortium name="The Broad Institute Genomics Platform"/>
            <consortium name="The Broad Institute Genome Sequencing Center for Infectious Disease"/>
            <person name="Wu L."/>
            <person name="Ma J."/>
        </authorList>
    </citation>
    <scope>NUCLEOTIDE SEQUENCE [LARGE SCALE GENOMIC DNA]</scope>
    <source>
        <strain evidence="1 2">JCM 15313</strain>
    </source>
</reference>
<dbReference type="RefSeq" id="WP_344160303.1">
    <property type="nucleotide sequence ID" value="NZ_BAAAPC010000003.1"/>
</dbReference>
<dbReference type="Proteomes" id="UP001501585">
    <property type="component" value="Unassembled WGS sequence"/>
</dbReference>
<name>A0ABN2SFF6_9ACTN</name>
<evidence type="ECO:0000313" key="1">
    <source>
        <dbReference type="EMBL" id="GAA1985539.1"/>
    </source>
</evidence>